<evidence type="ECO:0000256" key="12">
    <source>
        <dbReference type="ARBA" id="ARBA00023164"/>
    </source>
</evidence>
<evidence type="ECO:0000256" key="15">
    <source>
        <dbReference type="SAM" id="MobiDB-lite"/>
    </source>
</evidence>
<comment type="cofactor">
    <cofactor evidence="1">
        <name>FMN</name>
        <dbReference type="ChEBI" id="CHEBI:58210"/>
    </cofactor>
</comment>
<evidence type="ECO:0000259" key="17">
    <source>
        <dbReference type="Pfam" id="PF04898"/>
    </source>
</evidence>
<feature type="domain" description="Glutamate synthase central-N" evidence="17">
    <location>
        <begin position="4"/>
        <end position="197"/>
    </location>
</feature>
<feature type="non-terminal residue" evidence="18">
    <location>
        <position position="1"/>
    </location>
</feature>
<evidence type="ECO:0000256" key="2">
    <source>
        <dbReference type="ARBA" id="ARBA00001927"/>
    </source>
</evidence>
<dbReference type="PANTHER" id="PTHR11938:SF133">
    <property type="entry name" value="GLUTAMATE SYNTHASE (NADH)"/>
    <property type="match status" value="1"/>
</dbReference>
<dbReference type="GO" id="GO:0015930">
    <property type="term" value="F:glutamate synthase activity"/>
    <property type="evidence" value="ECO:0007669"/>
    <property type="project" value="InterPro"/>
</dbReference>
<feature type="region of interest" description="Disordered" evidence="15">
    <location>
        <begin position="351"/>
        <end position="374"/>
    </location>
</feature>
<dbReference type="EMBL" id="LUTY01000615">
    <property type="protein sequence ID" value="OAD22995.1"/>
    <property type="molecule type" value="Genomic_DNA"/>
</dbReference>
<keyword evidence="7" id="KW-0479">Metal-binding</keyword>
<dbReference type="GO" id="GO:0046872">
    <property type="term" value="F:metal ion binding"/>
    <property type="evidence" value="ECO:0007669"/>
    <property type="project" value="UniProtKB-KW"/>
</dbReference>
<keyword evidence="4" id="KW-0028">Amino-acid biosynthesis</keyword>
<evidence type="ECO:0000256" key="10">
    <source>
        <dbReference type="ARBA" id="ARBA00023004"/>
    </source>
</evidence>
<organism evidence="18 19">
    <name type="scientific">Candidatus Thiomargarita nelsonii</name>
    <dbReference type="NCBI Taxonomy" id="1003181"/>
    <lineage>
        <taxon>Bacteria</taxon>
        <taxon>Pseudomonadati</taxon>
        <taxon>Pseudomonadota</taxon>
        <taxon>Gammaproteobacteria</taxon>
        <taxon>Thiotrichales</taxon>
        <taxon>Thiotrichaceae</taxon>
        <taxon>Thiomargarita</taxon>
    </lineage>
</organism>
<dbReference type="Pfam" id="PF04898">
    <property type="entry name" value="Glu_syn_central"/>
    <property type="match status" value="1"/>
</dbReference>
<accession>A0A176S4Q9</accession>
<evidence type="ECO:0000313" key="19">
    <source>
        <dbReference type="Proteomes" id="UP000076962"/>
    </source>
</evidence>
<keyword evidence="5" id="KW-0285">Flavoprotein</keyword>
<evidence type="ECO:0000256" key="6">
    <source>
        <dbReference type="ARBA" id="ARBA00022643"/>
    </source>
</evidence>
<dbReference type="InterPro" id="IPR013785">
    <property type="entry name" value="Aldolase_TIM"/>
</dbReference>
<keyword evidence="11" id="KW-0411">Iron-sulfur</keyword>
<keyword evidence="6" id="KW-0288">FMN</keyword>
<dbReference type="InterPro" id="IPR006982">
    <property type="entry name" value="Glu_synth_centr_N"/>
</dbReference>
<proteinExistence type="inferred from homology"/>
<evidence type="ECO:0000256" key="14">
    <source>
        <dbReference type="ARBA" id="ARBA00029440"/>
    </source>
</evidence>
<sequence length="404" mass="44467">EDLQKRLEVHQPILTNTDLEKVRRIEYRSEGAFRTKTLNMCYAANLGAAGMEGALAELCHKAEEAVLAGNNILILSDRALNADNIAIPALLATSAVHHHLIRKGLRTKSGLVVETGEAREVQHFCLLAGYGAEAINPYLAFDTLSAIRLPEEISQEEVEKRYIKAVNKGILKVMSKMGISTYQSYCGAQIFDALGLSDEFLEAYFTGTKCKTSGVGLAEIAEETVRRHSVAFGNAPLYRNALDVGGEFAYRLRGENHIWTAETISKLQHATRSNNRALYDEFAREINEQNERLLTLRGLFDFKFAEIPLSEVEPASEIVKRFATGAMSFGSISYETHTTLAIAMNRLGGKSNTGEGGEESERFKPLPNGDSKRSAIKQVASGRFGVTTEYLVNADDIQIKIAQG</sequence>
<name>A0A176S4Q9_9GAMM</name>
<keyword evidence="8" id="KW-0315">Glutamine amidotransferase</keyword>
<dbReference type="InterPro" id="IPR002932">
    <property type="entry name" value="Glu_synthdom"/>
</dbReference>
<keyword evidence="19" id="KW-1185">Reference proteome</keyword>
<feature type="domain" description="Glutamate synthase" evidence="16">
    <location>
        <begin position="261"/>
        <end position="404"/>
    </location>
</feature>
<evidence type="ECO:0000256" key="8">
    <source>
        <dbReference type="ARBA" id="ARBA00022962"/>
    </source>
</evidence>
<keyword evidence="12" id="KW-0314">Glutamate biosynthesis</keyword>
<dbReference type="SUPFAM" id="SSF51395">
    <property type="entry name" value="FMN-linked oxidoreductases"/>
    <property type="match status" value="1"/>
</dbReference>
<dbReference type="InterPro" id="IPR050711">
    <property type="entry name" value="ET-N_metabolism_enzyme"/>
</dbReference>
<keyword evidence="10" id="KW-0408">Iron</keyword>
<dbReference type="PATRIC" id="fig|1003181.4.peg.1691"/>
<evidence type="ECO:0000313" key="18">
    <source>
        <dbReference type="EMBL" id="OAD22995.1"/>
    </source>
</evidence>
<protein>
    <submittedName>
        <fullName evidence="18">Glutamate synthase, large subunit</fullName>
    </submittedName>
</protein>
<evidence type="ECO:0000256" key="13">
    <source>
        <dbReference type="ARBA" id="ARBA00023291"/>
    </source>
</evidence>
<evidence type="ECO:0000256" key="3">
    <source>
        <dbReference type="ARBA" id="ARBA00009716"/>
    </source>
</evidence>
<dbReference type="GO" id="GO:0019676">
    <property type="term" value="P:ammonia assimilation cycle"/>
    <property type="evidence" value="ECO:0007669"/>
    <property type="project" value="TreeGrafter"/>
</dbReference>
<evidence type="ECO:0000256" key="5">
    <source>
        <dbReference type="ARBA" id="ARBA00022630"/>
    </source>
</evidence>
<feature type="non-terminal residue" evidence="18">
    <location>
        <position position="404"/>
    </location>
</feature>
<keyword evidence="9" id="KW-0560">Oxidoreductase</keyword>
<gene>
    <name evidence="18" type="ORF">THIOM_001181</name>
</gene>
<comment type="caution">
    <text evidence="18">The sequence shown here is derived from an EMBL/GenBank/DDBJ whole genome shotgun (WGS) entry which is preliminary data.</text>
</comment>
<dbReference type="Proteomes" id="UP000076962">
    <property type="component" value="Unassembled WGS sequence"/>
</dbReference>
<evidence type="ECO:0000259" key="16">
    <source>
        <dbReference type="Pfam" id="PF01645"/>
    </source>
</evidence>
<evidence type="ECO:0000256" key="1">
    <source>
        <dbReference type="ARBA" id="ARBA00001917"/>
    </source>
</evidence>
<comment type="cofactor">
    <cofactor evidence="2">
        <name>[3Fe-4S] cluster</name>
        <dbReference type="ChEBI" id="CHEBI:21137"/>
    </cofactor>
</comment>
<dbReference type="GO" id="GO:0051538">
    <property type="term" value="F:3 iron, 4 sulfur cluster binding"/>
    <property type="evidence" value="ECO:0007669"/>
    <property type="project" value="UniProtKB-KW"/>
</dbReference>
<dbReference type="PANTHER" id="PTHR11938">
    <property type="entry name" value="FAD NADPH DEHYDROGENASE/OXIDOREDUCTASE"/>
    <property type="match status" value="1"/>
</dbReference>
<reference evidence="18 19" key="1">
    <citation type="submission" date="2016-05" db="EMBL/GenBank/DDBJ databases">
        <title>Single-cell genome of chain-forming Candidatus Thiomargarita nelsonii and comparison to other large sulfur-oxidizing bacteria.</title>
        <authorList>
            <person name="Winkel M."/>
            <person name="Salman V."/>
            <person name="Woyke T."/>
            <person name="Schulz-Vogt H."/>
            <person name="Richter M."/>
            <person name="Flood B."/>
            <person name="Bailey J."/>
            <person name="Amann R."/>
            <person name="Mussmann M."/>
        </authorList>
    </citation>
    <scope>NUCLEOTIDE SEQUENCE [LARGE SCALE GENOMIC DNA]</scope>
    <source>
        <strain evidence="18 19">THI036</strain>
    </source>
</reference>
<dbReference type="GO" id="GO:0006537">
    <property type="term" value="P:glutamate biosynthetic process"/>
    <property type="evidence" value="ECO:0007669"/>
    <property type="project" value="UniProtKB-KW"/>
</dbReference>
<keyword evidence="13" id="KW-0003">3Fe-4S</keyword>
<comment type="similarity">
    <text evidence="3">Belongs to the glutamate synthase family.</text>
</comment>
<dbReference type="Gene3D" id="3.20.20.70">
    <property type="entry name" value="Aldolase class I"/>
    <property type="match status" value="2"/>
</dbReference>
<evidence type="ECO:0000256" key="7">
    <source>
        <dbReference type="ARBA" id="ARBA00022723"/>
    </source>
</evidence>
<dbReference type="AlphaFoldDB" id="A0A176S4Q9"/>
<evidence type="ECO:0000256" key="11">
    <source>
        <dbReference type="ARBA" id="ARBA00023014"/>
    </source>
</evidence>
<dbReference type="Pfam" id="PF01645">
    <property type="entry name" value="Glu_synthase"/>
    <property type="match status" value="1"/>
</dbReference>
<comment type="pathway">
    <text evidence="14">Amino-acid biosynthesis.</text>
</comment>
<evidence type="ECO:0000256" key="9">
    <source>
        <dbReference type="ARBA" id="ARBA00023002"/>
    </source>
</evidence>
<evidence type="ECO:0000256" key="4">
    <source>
        <dbReference type="ARBA" id="ARBA00022605"/>
    </source>
</evidence>